<gene>
    <name evidence="8" type="primary">110679437</name>
</gene>
<dbReference type="InterPro" id="IPR027806">
    <property type="entry name" value="HARBI1_dom"/>
</dbReference>
<keyword evidence="5" id="KW-0479">Metal-binding</keyword>
<dbReference type="GO" id="GO:0016787">
    <property type="term" value="F:hydrolase activity"/>
    <property type="evidence" value="ECO:0007669"/>
    <property type="project" value="UniProtKB-KW"/>
</dbReference>
<keyword evidence="4" id="KW-0540">Nuclease</keyword>
<evidence type="ECO:0000256" key="5">
    <source>
        <dbReference type="ARBA" id="ARBA00022723"/>
    </source>
</evidence>
<name>A0A6I8U6W8_AEDAE</name>
<comment type="subcellular location">
    <subcellularLocation>
        <location evidence="2">Nucleus</location>
    </subcellularLocation>
</comment>
<evidence type="ECO:0000256" key="4">
    <source>
        <dbReference type="ARBA" id="ARBA00022722"/>
    </source>
</evidence>
<dbReference type="AlphaFoldDB" id="A0A6I8U6W8"/>
<dbReference type="PANTHER" id="PTHR22930:SF269">
    <property type="entry name" value="NUCLEASE HARBI1-LIKE PROTEIN"/>
    <property type="match status" value="1"/>
</dbReference>
<dbReference type="GO" id="GO:0046872">
    <property type="term" value="F:metal ion binding"/>
    <property type="evidence" value="ECO:0007669"/>
    <property type="project" value="UniProtKB-KW"/>
</dbReference>
<dbReference type="PANTHER" id="PTHR22930">
    <property type="match status" value="1"/>
</dbReference>
<dbReference type="EnsemblMetazoa" id="AAEL026324-RA">
    <property type="protein sequence ID" value="AAEL026324-PA"/>
    <property type="gene ID" value="AAEL026324"/>
</dbReference>
<dbReference type="GO" id="GO:0005634">
    <property type="term" value="C:nucleus"/>
    <property type="evidence" value="ECO:0007669"/>
    <property type="project" value="UniProtKB-SubCell"/>
</dbReference>
<organism evidence="8 9">
    <name type="scientific">Aedes aegypti</name>
    <name type="common">Yellowfever mosquito</name>
    <name type="synonym">Culex aegypti</name>
    <dbReference type="NCBI Taxonomy" id="7159"/>
    <lineage>
        <taxon>Eukaryota</taxon>
        <taxon>Metazoa</taxon>
        <taxon>Ecdysozoa</taxon>
        <taxon>Arthropoda</taxon>
        <taxon>Hexapoda</taxon>
        <taxon>Insecta</taxon>
        <taxon>Pterygota</taxon>
        <taxon>Neoptera</taxon>
        <taxon>Endopterygota</taxon>
        <taxon>Diptera</taxon>
        <taxon>Nematocera</taxon>
        <taxon>Culicoidea</taxon>
        <taxon>Culicidae</taxon>
        <taxon>Culicinae</taxon>
        <taxon>Aedini</taxon>
        <taxon>Aedes</taxon>
        <taxon>Stegomyia</taxon>
    </lineage>
</organism>
<accession>A0A6I8U6W8</accession>
<dbReference type="Proteomes" id="UP000008820">
    <property type="component" value="Chromosome 3"/>
</dbReference>
<evidence type="ECO:0000313" key="8">
    <source>
        <dbReference type="EnsemblMetazoa" id="AAEL026324-PA"/>
    </source>
</evidence>
<protein>
    <submittedName>
        <fullName evidence="8">Uncharacterized protein</fullName>
    </submittedName>
</protein>
<evidence type="ECO:0000256" key="7">
    <source>
        <dbReference type="ARBA" id="ARBA00023242"/>
    </source>
</evidence>
<dbReference type="Pfam" id="PF13359">
    <property type="entry name" value="DDE_Tnp_4"/>
    <property type="match status" value="1"/>
</dbReference>
<keyword evidence="9" id="KW-1185">Reference proteome</keyword>
<reference evidence="8" key="2">
    <citation type="submission" date="2020-05" db="UniProtKB">
        <authorList>
            <consortium name="EnsemblMetazoa"/>
        </authorList>
    </citation>
    <scope>IDENTIFICATION</scope>
    <source>
        <strain evidence="8">LVP_AGWG</strain>
    </source>
</reference>
<dbReference type="InParanoid" id="A0A6I8U6W8"/>
<keyword evidence="7" id="KW-0539">Nucleus</keyword>
<reference evidence="8 9" key="1">
    <citation type="submission" date="2017-06" db="EMBL/GenBank/DDBJ databases">
        <title>Aedes aegypti genome working group (AGWG) sequencing and assembly.</title>
        <authorList>
            <consortium name="Aedes aegypti Genome Working Group (AGWG)"/>
            <person name="Matthews B.J."/>
        </authorList>
    </citation>
    <scope>NUCLEOTIDE SEQUENCE [LARGE SCALE GENOMIC DNA]</scope>
    <source>
        <strain evidence="8 9">LVP_AGWG</strain>
    </source>
</reference>
<sequence>MNMDTFDVIMRLVHYKLIKNWTNCNKEPITPCERLIIALRFLATGSLFTTLGFSFRMGRSTVADIVKETCKALWEVLQPIYMPTPTEQMFRSVAGEYWTKWNFPNCIGSIDGKHIRMRCPAGSGSMYYNYKGYNSTVLQAVADANSKFLMVEVGGYGKQSDGGTFSSSDMYRLLNEEKLNVPPDTQLPDKSLKTKMSFVFVGDEAYPLLRNIVRPFPRSQLTTSIEYFNSRLSRARKCVECAFGIMNAKWRILWKPIETSPNLADDIVKCICILHNVIIDHEGIDLQLEEAADYIYRDLERTRLPASKISTNAGRYVRDYFKKFMDRNKL</sequence>
<comment type="similarity">
    <text evidence="3">Belongs to the HARBI1 family.</text>
</comment>
<evidence type="ECO:0000256" key="1">
    <source>
        <dbReference type="ARBA" id="ARBA00001968"/>
    </source>
</evidence>
<evidence type="ECO:0000256" key="2">
    <source>
        <dbReference type="ARBA" id="ARBA00004123"/>
    </source>
</evidence>
<dbReference type="InterPro" id="IPR045249">
    <property type="entry name" value="HARBI1-like"/>
</dbReference>
<evidence type="ECO:0000256" key="3">
    <source>
        <dbReference type="ARBA" id="ARBA00006958"/>
    </source>
</evidence>
<dbReference type="OrthoDB" id="7761730at2759"/>
<keyword evidence="6" id="KW-0378">Hydrolase</keyword>
<comment type="cofactor">
    <cofactor evidence="1">
        <name>a divalent metal cation</name>
        <dbReference type="ChEBI" id="CHEBI:60240"/>
    </cofactor>
</comment>
<proteinExistence type="inferred from homology"/>
<evidence type="ECO:0000256" key="6">
    <source>
        <dbReference type="ARBA" id="ARBA00022801"/>
    </source>
</evidence>
<evidence type="ECO:0000313" key="9">
    <source>
        <dbReference type="Proteomes" id="UP000008820"/>
    </source>
</evidence>
<dbReference type="GO" id="GO:0004518">
    <property type="term" value="F:nuclease activity"/>
    <property type="evidence" value="ECO:0007669"/>
    <property type="project" value="UniProtKB-KW"/>
</dbReference>